<feature type="region of interest" description="Disordered" evidence="1">
    <location>
        <begin position="197"/>
        <end position="221"/>
    </location>
</feature>
<dbReference type="OrthoDB" id="2687452at2759"/>
<evidence type="ECO:0000313" key="2">
    <source>
        <dbReference type="EMBL" id="OXA40312.1"/>
    </source>
</evidence>
<sequence>MTTIACDNCCSANNPSNLVGSILLHNSEGEHDGATISISDGLSSLFSYWVGATAPDKLGRLQFCPGCAHIFRKLHKISLQFQNLTKMESQVAKSLAQLRRQGQKITKIIPPPPPPRTFNGQQQQVRRSLRNQNSKETVQPVAKEKRTQKIDKRHVRGQKEGDISFKIKEEEEDICFVQLCEDGPSDSLVFEEVMGETNDIEMDNDAQLESPSNQSEHDGNY</sequence>
<feature type="region of interest" description="Disordered" evidence="1">
    <location>
        <begin position="129"/>
        <end position="157"/>
    </location>
</feature>
<reference evidence="2 3" key="1">
    <citation type="submission" date="2015-12" db="EMBL/GenBank/DDBJ databases">
        <title>The genome of Folsomia candida.</title>
        <authorList>
            <person name="Faddeeva A."/>
            <person name="Derks M.F."/>
            <person name="Anvar Y."/>
            <person name="Smit S."/>
            <person name="Van Straalen N."/>
            <person name="Roelofs D."/>
        </authorList>
    </citation>
    <scope>NUCLEOTIDE SEQUENCE [LARGE SCALE GENOMIC DNA]</scope>
    <source>
        <strain evidence="2 3">VU population</strain>
        <tissue evidence="2">Whole body</tissue>
    </source>
</reference>
<evidence type="ECO:0000256" key="1">
    <source>
        <dbReference type="SAM" id="MobiDB-lite"/>
    </source>
</evidence>
<dbReference type="EMBL" id="LNIX01000034">
    <property type="protein sequence ID" value="OXA40312.1"/>
    <property type="molecule type" value="Genomic_DNA"/>
</dbReference>
<comment type="caution">
    <text evidence="2">The sequence shown here is derived from an EMBL/GenBank/DDBJ whole genome shotgun (WGS) entry which is preliminary data.</text>
</comment>
<dbReference type="Proteomes" id="UP000198287">
    <property type="component" value="Unassembled WGS sequence"/>
</dbReference>
<protein>
    <submittedName>
        <fullName evidence="2">Uncharacterized protein</fullName>
    </submittedName>
</protein>
<keyword evidence="3" id="KW-1185">Reference proteome</keyword>
<evidence type="ECO:0000313" key="3">
    <source>
        <dbReference type="Proteomes" id="UP000198287"/>
    </source>
</evidence>
<gene>
    <name evidence="2" type="ORF">Fcan01_24867</name>
</gene>
<name>A0A226D427_FOLCA</name>
<proteinExistence type="predicted"/>
<accession>A0A226D427</accession>
<dbReference type="AlphaFoldDB" id="A0A226D427"/>
<organism evidence="2 3">
    <name type="scientific">Folsomia candida</name>
    <name type="common">Springtail</name>
    <dbReference type="NCBI Taxonomy" id="158441"/>
    <lineage>
        <taxon>Eukaryota</taxon>
        <taxon>Metazoa</taxon>
        <taxon>Ecdysozoa</taxon>
        <taxon>Arthropoda</taxon>
        <taxon>Hexapoda</taxon>
        <taxon>Collembola</taxon>
        <taxon>Entomobryomorpha</taxon>
        <taxon>Isotomoidea</taxon>
        <taxon>Isotomidae</taxon>
        <taxon>Proisotominae</taxon>
        <taxon>Folsomia</taxon>
    </lineage>
</organism>